<dbReference type="Proteomes" id="UP000076078">
    <property type="component" value="Unassembled WGS sequence"/>
</dbReference>
<dbReference type="AlphaFoldDB" id="A0A151Z6T2"/>
<dbReference type="InterPro" id="IPR011990">
    <property type="entry name" value="TPR-like_helical_dom_sf"/>
</dbReference>
<organism evidence="3 4">
    <name type="scientific">Tieghemostelium lacteum</name>
    <name type="common">Slime mold</name>
    <name type="synonym">Dictyostelium lacteum</name>
    <dbReference type="NCBI Taxonomy" id="361077"/>
    <lineage>
        <taxon>Eukaryota</taxon>
        <taxon>Amoebozoa</taxon>
        <taxon>Evosea</taxon>
        <taxon>Eumycetozoa</taxon>
        <taxon>Dictyostelia</taxon>
        <taxon>Dictyosteliales</taxon>
        <taxon>Raperosteliaceae</taxon>
        <taxon>Tieghemostelium</taxon>
    </lineage>
</organism>
<keyword evidence="1" id="KW-0677">Repeat</keyword>
<reference evidence="3 4" key="1">
    <citation type="submission" date="2015-12" db="EMBL/GenBank/DDBJ databases">
        <title>Dictyostelia acquired genes for synthesis and detection of signals that induce cell-type specialization by lateral gene transfer from prokaryotes.</title>
        <authorList>
            <person name="Gloeckner G."/>
            <person name="Schaap P."/>
        </authorList>
    </citation>
    <scope>NUCLEOTIDE SEQUENCE [LARGE SCALE GENOMIC DNA]</scope>
    <source>
        <strain evidence="3 4">TK</strain>
    </source>
</reference>
<dbReference type="OMA" id="CITIFED"/>
<dbReference type="OrthoDB" id="626167at2759"/>
<protein>
    <submittedName>
        <fullName evidence="3">Uncharacterized protein</fullName>
    </submittedName>
</protein>
<dbReference type="SUPFAM" id="SSF48452">
    <property type="entry name" value="TPR-like"/>
    <property type="match status" value="1"/>
</dbReference>
<evidence type="ECO:0000313" key="4">
    <source>
        <dbReference type="Proteomes" id="UP000076078"/>
    </source>
</evidence>
<gene>
    <name evidence="3" type="ORF">DLAC_09635</name>
</gene>
<proteinExistence type="predicted"/>
<dbReference type="Pfam" id="PF13424">
    <property type="entry name" value="TPR_12"/>
    <property type="match status" value="1"/>
</dbReference>
<sequence length="431" mass="49733">MIGNRLFKFSNSLLNSYFASRNIIKQCTNNIYYNNSGNSIFSVNFGILEQKREFTFKSYSNQSLDYKITSDDEVFQEIQDFKKYQETGNYKASKSIIDRSIKMAEQTLGRSHSITMNILFRLLNLEMTNGDLESSNKVIETILQRIPNDSESTSPYIIAALNYQMLILQYLGDTESSLLSLDRLIELAKARGDDTVLLGSNLNKAVIYSLECKEEAKQLYEDSLSQLEGVSIDSHLKETVIGNYATYLHSLGGNDELSEKLYQQAIDICKQVSNDLELAHIMSNYSEFLYDSDQFDKAITTIDQTITLLEQLYGRNNPKTGSLLYILGKLYRDKAEFVKAEGFFNKCITIFEDYKSATKNIQTEREKISSSSLIPFEFGKREMELRVNREVYIDFGNVLWEYSQMMRERGRLKEAYNLEERARQLHSIEDD</sequence>
<dbReference type="Gene3D" id="1.25.40.10">
    <property type="entry name" value="Tetratricopeptide repeat domain"/>
    <property type="match status" value="2"/>
</dbReference>
<dbReference type="InParanoid" id="A0A151Z6T2"/>
<evidence type="ECO:0000256" key="1">
    <source>
        <dbReference type="ARBA" id="ARBA00022737"/>
    </source>
</evidence>
<comment type="caution">
    <text evidence="3">The sequence shown here is derived from an EMBL/GenBank/DDBJ whole genome shotgun (WGS) entry which is preliminary data.</text>
</comment>
<keyword evidence="2" id="KW-0802">TPR repeat</keyword>
<evidence type="ECO:0000256" key="2">
    <source>
        <dbReference type="ARBA" id="ARBA00022803"/>
    </source>
</evidence>
<evidence type="ECO:0000313" key="3">
    <source>
        <dbReference type="EMBL" id="KYQ89669.1"/>
    </source>
</evidence>
<dbReference type="EMBL" id="LODT01000039">
    <property type="protein sequence ID" value="KYQ89669.1"/>
    <property type="molecule type" value="Genomic_DNA"/>
</dbReference>
<accession>A0A151Z6T2</accession>
<dbReference type="PANTHER" id="PTHR45641:SF19">
    <property type="entry name" value="NEPHROCYSTIN-3"/>
    <property type="match status" value="1"/>
</dbReference>
<name>A0A151Z6T2_TIELA</name>
<dbReference type="PANTHER" id="PTHR45641">
    <property type="entry name" value="TETRATRICOPEPTIDE REPEAT PROTEIN (AFU_ORTHOLOGUE AFUA_6G03870)"/>
    <property type="match status" value="1"/>
</dbReference>
<keyword evidence="4" id="KW-1185">Reference proteome</keyword>